<dbReference type="KEGG" id="vg:40088074"/>
<reference evidence="1 2" key="1">
    <citation type="submission" date="2017-06" db="EMBL/GenBank/DDBJ databases">
        <authorList>
            <person name="Kim H.J."/>
            <person name="Triplett B.A."/>
        </authorList>
    </citation>
    <scope>NUCLEOTIDE SEQUENCE [LARGE SCALE GENOMIC DNA]</scope>
</reference>
<dbReference type="InterPro" id="IPR034154">
    <property type="entry name" value="TOPRIM_DnaG/twinkle"/>
</dbReference>
<dbReference type="GeneID" id="40088074"/>
<dbReference type="Proteomes" id="UP000223025">
    <property type="component" value="Segment"/>
</dbReference>
<accession>A0A223VZU6</accession>
<protein>
    <recommendedName>
        <fullName evidence="3">DNA primase</fullName>
    </recommendedName>
</protein>
<dbReference type="RefSeq" id="YP_009611736.1">
    <property type="nucleotide sequence ID" value="NC_042013.1"/>
</dbReference>
<evidence type="ECO:0000313" key="1">
    <source>
        <dbReference type="EMBL" id="ASV44693.1"/>
    </source>
</evidence>
<dbReference type="Gene3D" id="3.40.1360.10">
    <property type="match status" value="1"/>
</dbReference>
<sequence length="340" mass="38876">MSHEITTEILNFSSRSRQVKLARTGWYTFNAVCCHHRGENPDSKKRGGWNITADGGLAYSCFNCGYTAQWHPGQQFNNTFKNLLGWFGMPSDEIKKLNFAAWRQRDVMANSFELNPLNKMKYDSVSLPKGAQPFSYWLENDCDDPNFFDVIQYVYNRGIDIYDGYDYYWTPDTMQKNNRSVIIPFYWKNEVVGFSKRNLDGGKSRYINNSPADYIFNTDRINRDDKYVFIVEGPFDAIAINACATLGDHISSTQKQYFSALPQQKIIVADREKGGGKLVDVALEMGWAVSMAPKSLWGEGVKDSADLVKKYGKLYAIRSIIDNIVDSKFKIQALRKLTFG</sequence>
<organism evidence="1 2">
    <name type="scientific">Agrobacterium phage Atu_ph07</name>
    <dbReference type="NCBI Taxonomy" id="2024264"/>
    <lineage>
        <taxon>Viruses</taxon>
        <taxon>Duplodnaviria</taxon>
        <taxon>Heunggongvirae</taxon>
        <taxon>Uroviricota</taxon>
        <taxon>Caudoviricetes</taxon>
        <taxon>Polybotosvirus</taxon>
        <taxon>Polybotosvirus Atuph07</taxon>
    </lineage>
</organism>
<evidence type="ECO:0000313" key="2">
    <source>
        <dbReference type="Proteomes" id="UP000223025"/>
    </source>
</evidence>
<name>A0A223VZU6_9CAUD</name>
<keyword evidence="2" id="KW-1185">Reference proteome</keyword>
<dbReference type="EMBL" id="MF403008">
    <property type="protein sequence ID" value="ASV44693.1"/>
    <property type="molecule type" value="Genomic_DNA"/>
</dbReference>
<dbReference type="SUPFAM" id="SSF56731">
    <property type="entry name" value="DNA primase core"/>
    <property type="match status" value="1"/>
</dbReference>
<proteinExistence type="predicted"/>
<evidence type="ECO:0008006" key="3">
    <source>
        <dbReference type="Google" id="ProtNLM"/>
    </source>
</evidence>
<dbReference type="CDD" id="cd01029">
    <property type="entry name" value="TOPRIM_primases"/>
    <property type="match status" value="1"/>
</dbReference>
<dbReference type="OrthoDB" id="4403at10239"/>